<protein>
    <submittedName>
        <fullName evidence="1">Uncharacterized protein</fullName>
    </submittedName>
</protein>
<comment type="caution">
    <text evidence="1">The sequence shown here is derived from an EMBL/GenBank/DDBJ whole genome shotgun (WGS) entry which is preliminary data.</text>
</comment>
<keyword evidence="2" id="KW-1185">Reference proteome</keyword>
<reference evidence="1 2" key="1">
    <citation type="journal article" date="2024" name="Insects">
        <title>An Improved Chromosome-Level Genome Assembly of the Firefly Pyrocoelia pectoralis.</title>
        <authorList>
            <person name="Fu X."/>
            <person name="Meyer-Rochow V.B."/>
            <person name="Ballantyne L."/>
            <person name="Zhu X."/>
        </authorList>
    </citation>
    <scope>NUCLEOTIDE SEQUENCE [LARGE SCALE GENOMIC DNA]</scope>
    <source>
        <strain evidence="1">XCY_ONT2</strain>
    </source>
</reference>
<gene>
    <name evidence="1" type="ORF">RI129_011553</name>
</gene>
<dbReference type="Proteomes" id="UP001329430">
    <property type="component" value="Chromosome 9"/>
</dbReference>
<dbReference type="AlphaFoldDB" id="A0AAN7V5U9"/>
<dbReference type="EMBL" id="JAVRBK010000009">
    <property type="protein sequence ID" value="KAK5639061.1"/>
    <property type="molecule type" value="Genomic_DNA"/>
</dbReference>
<name>A0AAN7V5U9_9COLE</name>
<accession>A0AAN7V5U9</accession>
<sequence>MSASCSSNRSDAKHLERELFNATRVVYTKHLRSVLLDISSIENYFLINRILQNIVIPDDCFNWCVKSINVCESNMNLLFNKKLETDNLIKHFVQLCKIYNSDCITSDQLDSLSLPLPFKMYIIDLVKPNIDINVHTICSKYKNFLYVMDEAICTAVEYANFKALQILYNICKTIFTWSNSRVRFLARKNSRVTLLFWPKFEEIFYWKKVQNMLVYFIKDSLK</sequence>
<organism evidence="1 2">
    <name type="scientific">Pyrocoelia pectoralis</name>
    <dbReference type="NCBI Taxonomy" id="417401"/>
    <lineage>
        <taxon>Eukaryota</taxon>
        <taxon>Metazoa</taxon>
        <taxon>Ecdysozoa</taxon>
        <taxon>Arthropoda</taxon>
        <taxon>Hexapoda</taxon>
        <taxon>Insecta</taxon>
        <taxon>Pterygota</taxon>
        <taxon>Neoptera</taxon>
        <taxon>Endopterygota</taxon>
        <taxon>Coleoptera</taxon>
        <taxon>Polyphaga</taxon>
        <taxon>Elateriformia</taxon>
        <taxon>Elateroidea</taxon>
        <taxon>Lampyridae</taxon>
        <taxon>Lampyrinae</taxon>
        <taxon>Pyrocoelia</taxon>
    </lineage>
</organism>
<evidence type="ECO:0000313" key="1">
    <source>
        <dbReference type="EMBL" id="KAK5639061.1"/>
    </source>
</evidence>
<proteinExistence type="predicted"/>
<evidence type="ECO:0000313" key="2">
    <source>
        <dbReference type="Proteomes" id="UP001329430"/>
    </source>
</evidence>